<dbReference type="AlphaFoldDB" id="A0A7S8E8W6"/>
<dbReference type="RefSeq" id="WP_195170610.1">
    <property type="nucleotide sequence ID" value="NZ_CP062983.1"/>
</dbReference>
<proteinExistence type="predicted"/>
<protein>
    <submittedName>
        <fullName evidence="1">Uncharacterized protein</fullName>
    </submittedName>
</protein>
<accession>A0A7S8E8W6</accession>
<keyword evidence="2" id="KW-1185">Reference proteome</keyword>
<dbReference type="Proteomes" id="UP000594468">
    <property type="component" value="Chromosome"/>
</dbReference>
<evidence type="ECO:0000313" key="1">
    <source>
        <dbReference type="EMBL" id="QPC82541.1"/>
    </source>
</evidence>
<evidence type="ECO:0000313" key="2">
    <source>
        <dbReference type="Proteomes" id="UP000594468"/>
    </source>
</evidence>
<sequence length="131" mass="14559">MGFQVSWLVADRVMEVSTFGTITKEDIIALNDAVRRNTSPATLHILYNAAEIEHPYFYKDELLELVSVLSEDRIGWLVLTGHVSPLVHFMTTTFAAKAKLPIVRAKDRSEALDLLLELDPTLATALVHGIA</sequence>
<reference evidence="1 2" key="1">
    <citation type="submission" date="2020-02" db="EMBL/GenBank/DDBJ databases">
        <authorList>
            <person name="Zheng R.K."/>
            <person name="Sun C.M."/>
        </authorList>
    </citation>
    <scope>NUCLEOTIDE SEQUENCE [LARGE SCALE GENOMIC DNA]</scope>
    <source>
        <strain evidence="2">rifampicinis</strain>
    </source>
</reference>
<organism evidence="1 2">
    <name type="scientific">Phototrophicus methaneseepsis</name>
    <dbReference type="NCBI Taxonomy" id="2710758"/>
    <lineage>
        <taxon>Bacteria</taxon>
        <taxon>Bacillati</taxon>
        <taxon>Chloroflexota</taxon>
        <taxon>Candidatus Thermofontia</taxon>
        <taxon>Phototrophicales</taxon>
        <taxon>Phototrophicaceae</taxon>
        <taxon>Phototrophicus</taxon>
    </lineage>
</organism>
<gene>
    <name evidence="1" type="ORF">G4Y79_23110</name>
</gene>
<name>A0A7S8E8W6_9CHLR</name>
<dbReference type="EMBL" id="CP062983">
    <property type="protein sequence ID" value="QPC82541.1"/>
    <property type="molecule type" value="Genomic_DNA"/>
</dbReference>
<dbReference type="KEGG" id="pmet:G4Y79_23110"/>